<dbReference type="AlphaFoldDB" id="A0A0A7EC41"/>
<dbReference type="InterPro" id="IPR007396">
    <property type="entry name" value="TR_PAI2-type"/>
</dbReference>
<protein>
    <recommendedName>
        <fullName evidence="3">Transcriptional regulator</fullName>
    </recommendedName>
</protein>
<dbReference type="Gene3D" id="2.30.110.10">
    <property type="entry name" value="Electron Transport, Fmn-binding Protein, Chain A"/>
    <property type="match status" value="1"/>
</dbReference>
<accession>A0A0A7EC41</accession>
<dbReference type="EMBL" id="CP009888">
    <property type="protein sequence ID" value="AIY64078.1"/>
    <property type="molecule type" value="Genomic_DNA"/>
</dbReference>
<dbReference type="PANTHER" id="PTHR35802">
    <property type="entry name" value="PROTEASE SYNTHASE AND SPORULATION PROTEIN PAI 2"/>
    <property type="match status" value="1"/>
</dbReference>
<evidence type="ECO:0000313" key="2">
    <source>
        <dbReference type="Proteomes" id="UP000030341"/>
    </source>
</evidence>
<name>A0A0A7EC41_9GAMM</name>
<evidence type="ECO:0008006" key="3">
    <source>
        <dbReference type="Google" id="ProtNLM"/>
    </source>
</evidence>
<keyword evidence="2" id="KW-1185">Reference proteome</keyword>
<organism evidence="1 2">
    <name type="scientific">Pseudoalteromonas piratica</name>
    <dbReference type="NCBI Taxonomy" id="1348114"/>
    <lineage>
        <taxon>Bacteria</taxon>
        <taxon>Pseudomonadati</taxon>
        <taxon>Pseudomonadota</taxon>
        <taxon>Gammaproteobacteria</taxon>
        <taxon>Alteromonadales</taxon>
        <taxon>Pseudoalteromonadaceae</taxon>
        <taxon>Pseudoalteromonas</taxon>
    </lineage>
</organism>
<evidence type="ECO:0000313" key="1">
    <source>
        <dbReference type="EMBL" id="AIY64078.1"/>
    </source>
</evidence>
<dbReference type="STRING" id="1348114.OM33_02095"/>
<dbReference type="RefSeq" id="WP_038638128.1">
    <property type="nucleotide sequence ID" value="NZ_CP009888.1"/>
</dbReference>
<dbReference type="OrthoDB" id="9794948at2"/>
<proteinExistence type="predicted"/>
<dbReference type="Proteomes" id="UP000030341">
    <property type="component" value="Chromosome 1"/>
</dbReference>
<dbReference type="PANTHER" id="PTHR35802:SF1">
    <property type="entry name" value="PROTEASE SYNTHASE AND SPORULATION PROTEIN PAI 2"/>
    <property type="match status" value="1"/>
</dbReference>
<dbReference type="KEGG" id="pseo:OM33_02095"/>
<gene>
    <name evidence="1" type="ORF">OM33_02095</name>
</gene>
<dbReference type="InterPro" id="IPR012349">
    <property type="entry name" value="Split_barrel_FMN-bd"/>
</dbReference>
<dbReference type="Pfam" id="PF04299">
    <property type="entry name" value="FMN_bind_2"/>
    <property type="match status" value="1"/>
</dbReference>
<sequence length="198" mass="22684">MYPPNQYIENDYSRLLSHIEKSPLASLIYQNTQGDIEICHIPLVLDENKQHLLGHMAANNPLAKQLAKQPLNIKCLFNGADSYVSPNDAEKVYLPTWHYAKLEVKGTAQPISEHSQKREIMAYSVAKFEDKLATQWLLSQVDENELSHSLKYIMVFRIEITEIVGNFKLSQDKASETREEIKQSLYARGDKDSADLIY</sequence>
<dbReference type="PIRSF" id="PIRSF010372">
    <property type="entry name" value="PaiB"/>
    <property type="match status" value="1"/>
</dbReference>
<dbReference type="HOGENOM" id="CLU_065853_3_0_6"/>
<dbReference type="SUPFAM" id="SSF50475">
    <property type="entry name" value="FMN-binding split barrel"/>
    <property type="match status" value="1"/>
</dbReference>
<reference evidence="1 2" key="1">
    <citation type="submission" date="2014-11" db="EMBL/GenBank/DDBJ databases">
        <title>Complete Genome Sequence of Pseudoalteromonas sp. Strain OCN003 Isolated from Kaneohe Bay, Oahu, Hawaii.</title>
        <authorList>
            <person name="Beurmann S."/>
            <person name="Videau P."/>
            <person name="Ushijima B."/>
            <person name="Smith A.M."/>
            <person name="Aeby G.S."/>
            <person name="Callahan S.M."/>
            <person name="Belcaid M."/>
        </authorList>
    </citation>
    <scope>NUCLEOTIDE SEQUENCE [LARGE SCALE GENOMIC DNA]</scope>
    <source>
        <strain evidence="1 2">OCN003</strain>
    </source>
</reference>
<dbReference type="eggNOG" id="COG2808">
    <property type="taxonomic scope" value="Bacteria"/>
</dbReference>